<feature type="compositionally biased region" description="Polar residues" evidence="4">
    <location>
        <begin position="486"/>
        <end position="497"/>
    </location>
</feature>
<dbReference type="CDD" id="cd00200">
    <property type="entry name" value="WD40"/>
    <property type="match status" value="1"/>
</dbReference>
<dbReference type="PANTHER" id="PTHR19848">
    <property type="entry name" value="WD40 REPEAT PROTEIN"/>
    <property type="match status" value="1"/>
</dbReference>
<evidence type="ECO:0000256" key="1">
    <source>
        <dbReference type="ARBA" id="ARBA00022574"/>
    </source>
</evidence>
<feature type="region of interest" description="Disordered" evidence="4">
    <location>
        <begin position="209"/>
        <end position="262"/>
    </location>
</feature>
<organism evidence="6 7">
    <name type="scientific">Panaeolus cyanescens</name>
    <dbReference type="NCBI Taxonomy" id="181874"/>
    <lineage>
        <taxon>Eukaryota</taxon>
        <taxon>Fungi</taxon>
        <taxon>Dikarya</taxon>
        <taxon>Basidiomycota</taxon>
        <taxon>Agaricomycotina</taxon>
        <taxon>Agaricomycetes</taxon>
        <taxon>Agaricomycetidae</taxon>
        <taxon>Agaricales</taxon>
        <taxon>Agaricineae</taxon>
        <taxon>Galeropsidaceae</taxon>
        <taxon>Panaeolus</taxon>
    </lineage>
</organism>
<feature type="repeat" description="WD" evidence="3">
    <location>
        <begin position="725"/>
        <end position="764"/>
    </location>
</feature>
<dbReference type="InterPro" id="IPR036047">
    <property type="entry name" value="F-box-like_dom_sf"/>
</dbReference>
<dbReference type="PANTHER" id="PTHR19848:SF8">
    <property type="entry name" value="F-BOX AND WD REPEAT DOMAIN CONTAINING 7"/>
    <property type="match status" value="1"/>
</dbReference>
<feature type="compositionally biased region" description="Basic residues" evidence="4">
    <location>
        <begin position="248"/>
        <end position="262"/>
    </location>
</feature>
<feature type="region of interest" description="Disordered" evidence="4">
    <location>
        <begin position="583"/>
        <end position="623"/>
    </location>
</feature>
<proteinExistence type="predicted"/>
<evidence type="ECO:0000313" key="7">
    <source>
        <dbReference type="Proteomes" id="UP000284842"/>
    </source>
</evidence>
<dbReference type="PRINTS" id="PR00320">
    <property type="entry name" value="GPROTEINBRPT"/>
</dbReference>
<dbReference type="OrthoDB" id="19711at2759"/>
<dbReference type="SUPFAM" id="SSF50978">
    <property type="entry name" value="WD40 repeat-like"/>
    <property type="match status" value="1"/>
</dbReference>
<keyword evidence="2" id="KW-0677">Repeat</keyword>
<feature type="compositionally biased region" description="Polar residues" evidence="4">
    <location>
        <begin position="113"/>
        <end position="123"/>
    </location>
</feature>
<feature type="repeat" description="WD" evidence="3">
    <location>
        <begin position="685"/>
        <end position="724"/>
    </location>
</feature>
<dbReference type="InterPro" id="IPR019775">
    <property type="entry name" value="WD40_repeat_CS"/>
</dbReference>
<feature type="compositionally biased region" description="Polar residues" evidence="4">
    <location>
        <begin position="209"/>
        <end position="230"/>
    </location>
</feature>
<feature type="compositionally biased region" description="Polar residues" evidence="4">
    <location>
        <begin position="61"/>
        <end position="72"/>
    </location>
</feature>
<evidence type="ECO:0000256" key="2">
    <source>
        <dbReference type="ARBA" id="ARBA00022737"/>
    </source>
</evidence>
<gene>
    <name evidence="6" type="ORF">CVT24_007201</name>
</gene>
<dbReference type="PROSITE" id="PS50082">
    <property type="entry name" value="WD_REPEATS_2"/>
    <property type="match status" value="5"/>
</dbReference>
<feature type="compositionally biased region" description="Low complexity" evidence="4">
    <location>
        <begin position="1"/>
        <end position="10"/>
    </location>
</feature>
<evidence type="ECO:0000259" key="5">
    <source>
        <dbReference type="Pfam" id="PF12937"/>
    </source>
</evidence>
<dbReference type="STRING" id="181874.A0A409VJK9"/>
<accession>A0A409VJK9</accession>
<dbReference type="SMART" id="SM00320">
    <property type="entry name" value="WD40"/>
    <property type="match status" value="7"/>
</dbReference>
<evidence type="ECO:0000256" key="4">
    <source>
        <dbReference type="SAM" id="MobiDB-lite"/>
    </source>
</evidence>
<dbReference type="SUPFAM" id="SSF81383">
    <property type="entry name" value="F-box domain"/>
    <property type="match status" value="1"/>
</dbReference>
<feature type="region of interest" description="Disordered" evidence="4">
    <location>
        <begin position="486"/>
        <end position="506"/>
    </location>
</feature>
<dbReference type="EMBL" id="NHTK01006043">
    <property type="protein sequence ID" value="PPQ66435.1"/>
    <property type="molecule type" value="Genomic_DNA"/>
</dbReference>
<dbReference type="InterPro" id="IPR015943">
    <property type="entry name" value="WD40/YVTN_repeat-like_dom_sf"/>
</dbReference>
<dbReference type="InterPro" id="IPR001680">
    <property type="entry name" value="WD40_rpt"/>
</dbReference>
<feature type="region of interest" description="Disordered" evidence="4">
    <location>
        <begin position="1"/>
        <end position="84"/>
    </location>
</feature>
<feature type="repeat" description="WD" evidence="3">
    <location>
        <begin position="519"/>
        <end position="558"/>
    </location>
</feature>
<protein>
    <recommendedName>
        <fullName evidence="5">F-box domain-containing protein</fullName>
    </recommendedName>
</protein>
<name>A0A409VJK9_9AGAR</name>
<dbReference type="Pfam" id="PF00400">
    <property type="entry name" value="WD40"/>
    <property type="match status" value="5"/>
</dbReference>
<dbReference type="PROSITE" id="PS00678">
    <property type="entry name" value="WD_REPEATS_1"/>
    <property type="match status" value="2"/>
</dbReference>
<evidence type="ECO:0000256" key="3">
    <source>
        <dbReference type="PROSITE-ProRule" id="PRU00221"/>
    </source>
</evidence>
<dbReference type="Proteomes" id="UP000284842">
    <property type="component" value="Unassembled WGS sequence"/>
</dbReference>
<keyword evidence="1 3" id="KW-0853">WD repeat</keyword>
<dbReference type="Gene3D" id="2.130.10.10">
    <property type="entry name" value="YVTN repeat-like/Quinoprotein amine dehydrogenase"/>
    <property type="match status" value="3"/>
</dbReference>
<comment type="caution">
    <text evidence="6">The sequence shown here is derived from an EMBL/GenBank/DDBJ whole genome shotgun (WGS) entry which is preliminary data.</text>
</comment>
<dbReference type="InterPro" id="IPR020472">
    <property type="entry name" value="WD40_PAC1"/>
</dbReference>
<feature type="repeat" description="WD" evidence="3">
    <location>
        <begin position="805"/>
        <end position="846"/>
    </location>
</feature>
<dbReference type="InParanoid" id="A0A409VJK9"/>
<evidence type="ECO:0000313" key="6">
    <source>
        <dbReference type="EMBL" id="PPQ66435.1"/>
    </source>
</evidence>
<dbReference type="InterPro" id="IPR036322">
    <property type="entry name" value="WD40_repeat_dom_sf"/>
</dbReference>
<dbReference type="PROSITE" id="PS50294">
    <property type="entry name" value="WD_REPEATS_REGION"/>
    <property type="match status" value="4"/>
</dbReference>
<feature type="compositionally biased region" description="Low complexity" evidence="4">
    <location>
        <begin position="592"/>
        <end position="608"/>
    </location>
</feature>
<feature type="domain" description="F-box" evidence="5">
    <location>
        <begin position="321"/>
        <end position="390"/>
    </location>
</feature>
<feature type="region of interest" description="Disordered" evidence="4">
    <location>
        <begin position="99"/>
        <end position="129"/>
    </location>
</feature>
<dbReference type="InterPro" id="IPR001810">
    <property type="entry name" value="F-box_dom"/>
</dbReference>
<dbReference type="Pfam" id="PF12937">
    <property type="entry name" value="F-box-like"/>
    <property type="match status" value="1"/>
</dbReference>
<dbReference type="AlphaFoldDB" id="A0A409VJK9"/>
<sequence>MASSSDTRSSPSPPSAFQGYSRQVSRRAATSYDTRPYERPFAHRRTASSSTLSFGRHLPFQRSTTPTATPPNGTDPRFSRLFTSPLGSPFLTTSDLPHYNEPEPMVLDDDNSQQRAGSPTPTADFSMIEPDDVDGLYIPGGYPVNQSRFRSAHMSTLNLSRSRHPGQRGGSISWAALPSFSSSRDLSSHSHHSLRNLLPRLWDVLSSPARTPSQTHVNQIDSSWDTSPTSLPRFLSSHPAPPADRPSPHLRGHATVKGKGKSKTTGFFSVLNSSHNDLDPDIDYAELSPLDGEEGELIDEACYIGNGNAQDPNTGIDILVKLPPEVALNVLTLLCPPPFSSSSNSSGAASIKESRGDAQVALRALLSCRLVSRKWLQLANDNGVWRALFLSKWPVDLRRFLGAPNRQEFPAQNVQAALGKTWEVELPNVKLKAKKVLGLPVACVDAPVTAAPLQLDWRVLFRERFELDLRWSNAVFTPVYTNYEQAQQPTSSKSGQSIMELFKPPPEPPKAFSPTMTHITGHTDSVYCLEFDSRRIITGSRDRTIKVWGLRSGKLLGTFVGAHRGSVLCLKFEKDWDREWDDMEEEEVPLASDDSSSDESSSGDVVVSRMEETSDRPVSTYSGRGRMEPGFMVSGSSDCSVCVWELQLGDSLEPIPDDQSTVDGHGSLPANNDDREVTATVKAVLKGHTGGVLDLRIDDQWIVSCSKDTVIRVWNRKTLKLHRTLRGHEGPVNAVGLQSGKVVSASGDGKMILWDINSGERLHTFEGHDRGLACIEFRHNLIVSGSNDCKIKVWDAVTGECLMTLTGHTALVRTLAFDPRYKRLVSGSYDQSIKLWDLSSSGTLIREFKGAHASHIFDVKFDACRIVSTSHDRKITILDFSQGLNTAPFI</sequence>
<reference evidence="6 7" key="1">
    <citation type="journal article" date="2018" name="Evol. Lett.">
        <title>Horizontal gene cluster transfer increased hallucinogenic mushroom diversity.</title>
        <authorList>
            <person name="Reynolds H.T."/>
            <person name="Vijayakumar V."/>
            <person name="Gluck-Thaler E."/>
            <person name="Korotkin H.B."/>
            <person name="Matheny P.B."/>
            <person name="Slot J.C."/>
        </authorList>
    </citation>
    <scope>NUCLEOTIDE SEQUENCE [LARGE SCALE GENOMIC DNA]</scope>
    <source>
        <strain evidence="6 7">2629</strain>
    </source>
</reference>
<keyword evidence="7" id="KW-1185">Reference proteome</keyword>
<dbReference type="Gene3D" id="1.20.1280.50">
    <property type="match status" value="1"/>
</dbReference>
<feature type="repeat" description="WD" evidence="3">
    <location>
        <begin position="765"/>
        <end position="804"/>
    </location>
</feature>